<comment type="caution">
    <text evidence="3">The sequence shown here is derived from an EMBL/GenBank/DDBJ whole genome shotgun (WGS) entry which is preliminary data.</text>
</comment>
<reference evidence="3 4" key="2">
    <citation type="submission" date="2016-03" db="EMBL/GenBank/DDBJ databases">
        <title>New uncultured bacterium of the family Gallionellaceae from acid mine drainage: description and reconstruction of genome based on metagenomic analysis of microbial community.</title>
        <authorList>
            <person name="Kadnikov V."/>
            <person name="Ivasenko D."/>
            <person name="Beletsky A."/>
            <person name="Mardanov A."/>
            <person name="Danilova E."/>
            <person name="Pimenov N."/>
            <person name="Karnachuk O."/>
            <person name="Ravin N."/>
        </authorList>
    </citation>
    <scope>NUCLEOTIDE SEQUENCE [LARGE SCALE GENOMIC DNA]</scope>
    <source>
        <strain evidence="3">ShG14-8</strain>
    </source>
</reference>
<accession>A0A139BS31</accession>
<evidence type="ECO:0000313" key="3">
    <source>
        <dbReference type="EMBL" id="KXS31781.1"/>
    </source>
</evidence>
<reference evidence="3 4" key="1">
    <citation type="submission" date="2016-02" db="EMBL/GenBank/DDBJ databases">
        <authorList>
            <person name="Wen L."/>
            <person name="He K."/>
            <person name="Yang H."/>
        </authorList>
    </citation>
    <scope>NUCLEOTIDE SEQUENCE [LARGE SCALE GENOMIC DNA]</scope>
    <source>
        <strain evidence="3">ShG14-8</strain>
    </source>
</reference>
<evidence type="ECO:0000259" key="2">
    <source>
        <dbReference type="Pfam" id="PF05050"/>
    </source>
</evidence>
<dbReference type="GO" id="GO:0032259">
    <property type="term" value="P:methylation"/>
    <property type="evidence" value="ECO:0007669"/>
    <property type="project" value="UniProtKB-KW"/>
</dbReference>
<dbReference type="InterPro" id="IPR029063">
    <property type="entry name" value="SAM-dependent_MTases_sf"/>
</dbReference>
<feature type="domain" description="Methyltransferase FkbM" evidence="2">
    <location>
        <begin position="96"/>
        <end position="251"/>
    </location>
</feature>
<evidence type="ECO:0000256" key="1">
    <source>
        <dbReference type="SAM" id="MobiDB-lite"/>
    </source>
</evidence>
<dbReference type="SUPFAM" id="SSF53335">
    <property type="entry name" value="S-adenosyl-L-methionine-dependent methyltransferases"/>
    <property type="match status" value="1"/>
</dbReference>
<dbReference type="GO" id="GO:0008168">
    <property type="term" value="F:methyltransferase activity"/>
    <property type="evidence" value="ECO:0007669"/>
    <property type="project" value="UniProtKB-KW"/>
</dbReference>
<dbReference type="Proteomes" id="UP000070578">
    <property type="component" value="Unassembled WGS sequence"/>
</dbReference>
<proteinExistence type="predicted"/>
<dbReference type="Pfam" id="PF05050">
    <property type="entry name" value="Methyltransf_21"/>
    <property type="match status" value="1"/>
</dbReference>
<keyword evidence="3" id="KW-0808">Transferase</keyword>
<dbReference type="InterPro" id="IPR052514">
    <property type="entry name" value="SAM-dependent_MTase"/>
</dbReference>
<dbReference type="Gene3D" id="3.40.50.150">
    <property type="entry name" value="Vaccinia Virus protein VP39"/>
    <property type="match status" value="1"/>
</dbReference>
<feature type="region of interest" description="Disordered" evidence="1">
    <location>
        <begin position="157"/>
        <end position="179"/>
    </location>
</feature>
<protein>
    <submittedName>
        <fullName evidence="3">Methyltransferase FkbM domain protein</fullName>
    </submittedName>
</protein>
<dbReference type="AlphaFoldDB" id="A0A139BS31"/>
<name>A0A139BS31_9PROT</name>
<keyword evidence="3" id="KW-0489">Methyltransferase</keyword>
<organism evidence="3 4">
    <name type="scientific">Candidatus Gallionella acididurans</name>
    <dbReference type="NCBI Taxonomy" id="1796491"/>
    <lineage>
        <taxon>Bacteria</taxon>
        <taxon>Pseudomonadati</taxon>
        <taxon>Pseudomonadota</taxon>
        <taxon>Betaproteobacteria</taxon>
        <taxon>Nitrosomonadales</taxon>
        <taxon>Gallionellaceae</taxon>
        <taxon>Gallionella</taxon>
    </lineage>
</organism>
<evidence type="ECO:0000313" key="4">
    <source>
        <dbReference type="Proteomes" id="UP000070578"/>
    </source>
</evidence>
<gene>
    <name evidence="3" type="ORF">AWT59_2080</name>
</gene>
<dbReference type="PANTHER" id="PTHR34203">
    <property type="entry name" value="METHYLTRANSFERASE, FKBM FAMILY PROTEIN"/>
    <property type="match status" value="1"/>
</dbReference>
<dbReference type="NCBIfam" id="TIGR01444">
    <property type="entry name" value="fkbM_fam"/>
    <property type="match status" value="1"/>
</dbReference>
<dbReference type="PANTHER" id="PTHR34203:SF15">
    <property type="entry name" value="SLL1173 PROTEIN"/>
    <property type="match status" value="1"/>
</dbReference>
<dbReference type="EMBL" id="LSLI01000056">
    <property type="protein sequence ID" value="KXS31781.1"/>
    <property type="molecule type" value="Genomic_DNA"/>
</dbReference>
<feature type="compositionally biased region" description="Basic and acidic residues" evidence="1">
    <location>
        <begin position="157"/>
        <end position="168"/>
    </location>
</feature>
<dbReference type="InterPro" id="IPR006342">
    <property type="entry name" value="FkbM_mtfrase"/>
</dbReference>
<dbReference type="CDD" id="cd02440">
    <property type="entry name" value="AdoMet_MTases"/>
    <property type="match status" value="1"/>
</dbReference>
<sequence length="300" mass="34383">MNGENTALVYSPEIFKMTSIKILYKNPIKSFLDTQYKNLVLKPALKLLNKRGDYPAFWTMPHDTICREILLNGYYEKELLMGMSKLVQNKSGTVLDIGANIGNHTVFFSRVFEKVISFEPVPRNCWVLKANLHLNQINNVHLVEKGLGNANEKLFFRNDPENTNDRLSRNNPSETPGENRVDVVIGDEELGRLNFTSPILMIKIDVEGLEPEVIMGLKKTIAFHKPIVYWEAFNKDTVDQSRGLLEKLGYENFYHLTTNRFSNKFMNKLMNSLGRNAYLKPLDQCTTFDGMNVASPKKLI</sequence>